<dbReference type="GO" id="GO:0016020">
    <property type="term" value="C:membrane"/>
    <property type="evidence" value="ECO:0007669"/>
    <property type="project" value="UniProtKB-SubCell"/>
</dbReference>
<dbReference type="PANTHER" id="PTHR34478">
    <property type="entry name" value="PROTEIN LEMA"/>
    <property type="match status" value="1"/>
</dbReference>
<gene>
    <name evidence="6" type="ORF">HZF24_18225</name>
</gene>
<dbReference type="SUPFAM" id="SSF140478">
    <property type="entry name" value="LemA-like"/>
    <property type="match status" value="1"/>
</dbReference>
<dbReference type="EMBL" id="JACBNQ010000041">
    <property type="protein sequence ID" value="NYB76088.1"/>
    <property type="molecule type" value="Genomic_DNA"/>
</dbReference>
<dbReference type="InterPro" id="IPR007156">
    <property type="entry name" value="MamQ_LemA"/>
</dbReference>
<keyword evidence="5" id="KW-0472">Membrane</keyword>
<keyword evidence="4" id="KW-1133">Transmembrane helix</keyword>
<keyword evidence="3" id="KW-0812">Transmembrane</keyword>
<dbReference type="Pfam" id="PF04011">
    <property type="entry name" value="LemA"/>
    <property type="match status" value="1"/>
</dbReference>
<organism evidence="6 7">
    <name type="scientific">Sedimentibacter hydroxybenzoicus DSM 7310</name>
    <dbReference type="NCBI Taxonomy" id="1123245"/>
    <lineage>
        <taxon>Bacteria</taxon>
        <taxon>Bacillati</taxon>
        <taxon>Bacillota</taxon>
        <taxon>Tissierellia</taxon>
        <taxon>Sedimentibacter</taxon>
    </lineage>
</organism>
<dbReference type="PANTHER" id="PTHR34478:SF2">
    <property type="entry name" value="MEMBRANE PROTEIN"/>
    <property type="match status" value="1"/>
</dbReference>
<evidence type="ECO:0000256" key="3">
    <source>
        <dbReference type="ARBA" id="ARBA00022692"/>
    </source>
</evidence>
<protein>
    <submittedName>
        <fullName evidence="6">LemA family protein</fullName>
    </submittedName>
</protein>
<reference evidence="6" key="1">
    <citation type="submission" date="2020-07" db="EMBL/GenBank/DDBJ databases">
        <title>Genomic analysis of a strain of Sedimentibacter Hydroxybenzoicus DSM7310.</title>
        <authorList>
            <person name="Ma S."/>
        </authorList>
    </citation>
    <scope>NUCLEOTIDE SEQUENCE</scope>
    <source>
        <strain evidence="6">DSM 7310</strain>
    </source>
</reference>
<evidence type="ECO:0000256" key="1">
    <source>
        <dbReference type="ARBA" id="ARBA00004167"/>
    </source>
</evidence>
<evidence type="ECO:0000256" key="5">
    <source>
        <dbReference type="ARBA" id="ARBA00023136"/>
    </source>
</evidence>
<comment type="similarity">
    <text evidence="2">Belongs to the LemA family.</text>
</comment>
<dbReference type="Gene3D" id="1.20.1440.20">
    <property type="entry name" value="LemA-like domain"/>
    <property type="match status" value="1"/>
</dbReference>
<comment type="caution">
    <text evidence="6">The sequence shown here is derived from an EMBL/GenBank/DDBJ whole genome shotgun (WGS) entry which is preliminary data.</text>
</comment>
<keyword evidence="7" id="KW-1185">Reference proteome</keyword>
<comment type="subcellular location">
    <subcellularLocation>
        <location evidence="1">Membrane</location>
        <topology evidence="1">Single-pass membrane protein</topology>
    </subcellularLocation>
</comment>
<evidence type="ECO:0000313" key="6">
    <source>
        <dbReference type="EMBL" id="NYB76088.1"/>
    </source>
</evidence>
<evidence type="ECO:0000256" key="2">
    <source>
        <dbReference type="ARBA" id="ARBA00008854"/>
    </source>
</evidence>
<sequence length="188" mass="20533">MKKGLIILIAVLVIAGIVVMSTFGSYNSLVAMDEEVNNQWANVESKLQLRFDLIPNLVETVKGAMAHEQEVFTAIADARARLAGAGSTDEKVQASNELEGALSRLLVVVENYPELKSNQNVTALMDTLAGTENRISVERDRYNGVVSKYNSAIRSFPKNIMAGMFGFETRPYFEASPGADVAPKVNFD</sequence>
<dbReference type="RefSeq" id="WP_179239807.1">
    <property type="nucleotide sequence ID" value="NZ_JACBNQ010000041.1"/>
</dbReference>
<evidence type="ECO:0000313" key="7">
    <source>
        <dbReference type="Proteomes" id="UP000611629"/>
    </source>
</evidence>
<name>A0A974GY03_SEDHY</name>
<dbReference type="InterPro" id="IPR023353">
    <property type="entry name" value="LemA-like_dom_sf"/>
</dbReference>
<proteinExistence type="inferred from homology"/>
<evidence type="ECO:0000256" key="4">
    <source>
        <dbReference type="ARBA" id="ARBA00022989"/>
    </source>
</evidence>
<accession>A0A974GY03</accession>
<dbReference type="Proteomes" id="UP000611629">
    <property type="component" value="Unassembled WGS sequence"/>
</dbReference>
<dbReference type="AlphaFoldDB" id="A0A974GY03"/>